<organism evidence="1 2">
    <name type="scientific">Fodinibius salinus</name>
    <dbReference type="NCBI Taxonomy" id="860790"/>
    <lineage>
        <taxon>Bacteria</taxon>
        <taxon>Pseudomonadati</taxon>
        <taxon>Balneolota</taxon>
        <taxon>Balneolia</taxon>
        <taxon>Balneolales</taxon>
        <taxon>Balneolaceae</taxon>
        <taxon>Fodinibius</taxon>
    </lineage>
</organism>
<dbReference type="RefSeq" id="WP_148899644.1">
    <property type="nucleotide sequence ID" value="NZ_VNHY01000004.1"/>
</dbReference>
<sequence>MQKQKIATLGNDNVLADSNSLAGTFSPDIVSVKVVNRFPSKGLPPKGVPFSLEVQVDVDRTIGSQAREFYTGWLLTVNAARCPDVVVAARTAYTADPKVLAISDVITDITKGCVGSVKLSFPKSYRPSEKDWIQLEVYDEGTSKESIKNGNTDPLYIGEKFQPRLSYEQGVATGVYEQKTGVLGFQQGSLNPFAGAFSGVGNTVKSLTVLIAVGTGGYLLWKNGENIQEYIDDKIDAAKPSNIKKKLTK</sequence>
<gene>
    <name evidence="1" type="ORF">LX73_2330</name>
</gene>
<comment type="caution">
    <text evidence="1">The sequence shown here is derived from an EMBL/GenBank/DDBJ whole genome shotgun (WGS) entry which is preliminary data.</text>
</comment>
<accession>A0A5D3YGE9</accession>
<dbReference type="EMBL" id="VNHY01000004">
    <property type="protein sequence ID" value="TYP92083.1"/>
    <property type="molecule type" value="Genomic_DNA"/>
</dbReference>
<reference evidence="1 2" key="1">
    <citation type="submission" date="2019-07" db="EMBL/GenBank/DDBJ databases">
        <title>Genomic Encyclopedia of Archaeal and Bacterial Type Strains, Phase II (KMG-II): from individual species to whole genera.</title>
        <authorList>
            <person name="Goeker M."/>
        </authorList>
    </citation>
    <scope>NUCLEOTIDE SEQUENCE [LARGE SCALE GENOMIC DNA]</scope>
    <source>
        <strain evidence="1 2">DSM 21935</strain>
    </source>
</reference>
<evidence type="ECO:0000313" key="2">
    <source>
        <dbReference type="Proteomes" id="UP000324595"/>
    </source>
</evidence>
<dbReference type="Proteomes" id="UP000324595">
    <property type="component" value="Unassembled WGS sequence"/>
</dbReference>
<protein>
    <submittedName>
        <fullName evidence="1">Uncharacterized protein</fullName>
    </submittedName>
</protein>
<evidence type="ECO:0000313" key="1">
    <source>
        <dbReference type="EMBL" id="TYP92083.1"/>
    </source>
</evidence>
<name>A0A5D3YGE9_9BACT</name>
<proteinExistence type="predicted"/>
<keyword evidence="2" id="KW-1185">Reference proteome</keyword>
<dbReference type="AlphaFoldDB" id="A0A5D3YGE9"/>